<dbReference type="InterPro" id="IPR036875">
    <property type="entry name" value="Znf_CCHC_sf"/>
</dbReference>
<dbReference type="InterPro" id="IPR001878">
    <property type="entry name" value="Znf_CCHC"/>
</dbReference>
<name>A0A8B6D0A3_MYTGA</name>
<evidence type="ECO:0000256" key="5">
    <source>
        <dbReference type="ARBA" id="ARBA00022759"/>
    </source>
</evidence>
<proteinExistence type="predicted"/>
<dbReference type="Proteomes" id="UP000596742">
    <property type="component" value="Unassembled WGS sequence"/>
</dbReference>
<keyword evidence="3" id="KW-0548">Nucleotidyltransferase</keyword>
<dbReference type="AlphaFoldDB" id="A0A8B6D0A3"/>
<dbReference type="SUPFAM" id="SSF56672">
    <property type="entry name" value="DNA/RNA polymerases"/>
    <property type="match status" value="1"/>
</dbReference>
<dbReference type="SMART" id="SM00343">
    <property type="entry name" value="ZnF_C2HC"/>
    <property type="match status" value="1"/>
</dbReference>
<protein>
    <recommendedName>
        <fullName evidence="14">Reverse transcriptase domain-containing protein</fullName>
    </recommendedName>
</protein>
<evidence type="ECO:0000256" key="7">
    <source>
        <dbReference type="ARBA" id="ARBA00022918"/>
    </source>
</evidence>
<dbReference type="GO" id="GO:0003676">
    <property type="term" value="F:nucleic acid binding"/>
    <property type="evidence" value="ECO:0007669"/>
    <property type="project" value="InterPro"/>
</dbReference>
<dbReference type="InterPro" id="IPR000477">
    <property type="entry name" value="RT_dom"/>
</dbReference>
<organism evidence="12 13">
    <name type="scientific">Mytilus galloprovincialis</name>
    <name type="common">Mediterranean mussel</name>
    <dbReference type="NCBI Taxonomy" id="29158"/>
    <lineage>
        <taxon>Eukaryota</taxon>
        <taxon>Metazoa</taxon>
        <taxon>Spiralia</taxon>
        <taxon>Lophotrochozoa</taxon>
        <taxon>Mollusca</taxon>
        <taxon>Bivalvia</taxon>
        <taxon>Autobranchia</taxon>
        <taxon>Pteriomorphia</taxon>
        <taxon>Mytilida</taxon>
        <taxon>Mytiloidea</taxon>
        <taxon>Mytilidae</taxon>
        <taxon>Mytilinae</taxon>
        <taxon>Mytilus</taxon>
    </lineage>
</organism>
<sequence>MGDSNGDYTKYGTYPMDFTCVDRDNNNQYTRPGIFTPTNPGWNINQNPYISPYSQTTPMFVSQDQDQTTPPSKIPSVSSQYSYPVMTSTPVTEQFNHLSGNSVIVKMFEGDKRRKNTLYEPCTVQPMDGSNFTPPERTYQEKDQKVRKKLSFEPEERFGRENSARQSEMHAKRTFDGTTQDVWSDFLRYYENIATLNGWSDERKLMFFLTTLRGQAETYVHGLPNSDVINWNSLLQKMELRFGHSNMKESYLVEEAEVEKTRKNDNSPRGRRVPNTANYRKAKVEDITCYNCGEIGHYRSQCGRLLRGNIVPPVKTDGDRAAIRDEIKKLEDKKLIEKSNSPWSSGLVLVQKKDLSWRLCVDYRKLNDKTIKDAYPIPRIEDNIDALSGAKWMSVLDLSMAYHQVPMNPADKEKTAFSTPRGGLYQYVTMPFGLCNAGATFQRIIETAMRGLQWHVLVLYLDDIIVFSETFDEHLVNLQKVFQRLSDAGLKLKAAKCSFF</sequence>
<dbReference type="PROSITE" id="PS50158">
    <property type="entry name" value="ZF_CCHC"/>
    <property type="match status" value="1"/>
</dbReference>
<dbReference type="Gene3D" id="3.10.10.10">
    <property type="entry name" value="HIV Type 1 Reverse Transcriptase, subunit A, domain 1"/>
    <property type="match status" value="1"/>
</dbReference>
<dbReference type="InterPro" id="IPR053134">
    <property type="entry name" value="RNA-dir_DNA_polymerase"/>
</dbReference>
<dbReference type="OrthoDB" id="10064107at2759"/>
<feature type="domain" description="CCHC-type" evidence="10">
    <location>
        <begin position="289"/>
        <end position="302"/>
    </location>
</feature>
<feature type="domain" description="Reverse transcriptase" evidence="11">
    <location>
        <begin position="331"/>
        <end position="500"/>
    </location>
</feature>
<dbReference type="Pfam" id="PF00078">
    <property type="entry name" value="RVT_1"/>
    <property type="match status" value="1"/>
</dbReference>
<dbReference type="EMBL" id="UYJE01002702">
    <property type="protein sequence ID" value="VDI12994.1"/>
    <property type="molecule type" value="Genomic_DNA"/>
</dbReference>
<keyword evidence="8" id="KW-0862">Zinc</keyword>
<dbReference type="Gene3D" id="3.30.70.270">
    <property type="match status" value="1"/>
</dbReference>
<evidence type="ECO:0008006" key="14">
    <source>
        <dbReference type="Google" id="ProtNLM"/>
    </source>
</evidence>
<keyword evidence="7" id="KW-0695">RNA-directed DNA polymerase</keyword>
<evidence type="ECO:0000259" key="11">
    <source>
        <dbReference type="PROSITE" id="PS50878"/>
    </source>
</evidence>
<keyword evidence="1" id="KW-0645">Protease</keyword>
<dbReference type="PANTHER" id="PTHR24559:SF435">
    <property type="entry name" value="RIBONUCLEASE H"/>
    <property type="match status" value="1"/>
</dbReference>
<evidence type="ECO:0000256" key="3">
    <source>
        <dbReference type="ARBA" id="ARBA00022695"/>
    </source>
</evidence>
<evidence type="ECO:0000256" key="4">
    <source>
        <dbReference type="ARBA" id="ARBA00022722"/>
    </source>
</evidence>
<reference evidence="12" key="1">
    <citation type="submission" date="2018-11" db="EMBL/GenBank/DDBJ databases">
        <authorList>
            <person name="Alioto T."/>
            <person name="Alioto T."/>
        </authorList>
    </citation>
    <scope>NUCLEOTIDE SEQUENCE</scope>
</reference>
<keyword evidence="13" id="KW-1185">Reference proteome</keyword>
<evidence type="ECO:0000256" key="1">
    <source>
        <dbReference type="ARBA" id="ARBA00022670"/>
    </source>
</evidence>
<evidence type="ECO:0000313" key="13">
    <source>
        <dbReference type="Proteomes" id="UP000596742"/>
    </source>
</evidence>
<dbReference type="GO" id="GO:0008270">
    <property type="term" value="F:zinc ion binding"/>
    <property type="evidence" value="ECO:0007669"/>
    <property type="project" value="UniProtKB-KW"/>
</dbReference>
<keyword evidence="5" id="KW-0255">Endonuclease</keyword>
<dbReference type="InterPro" id="IPR043128">
    <property type="entry name" value="Rev_trsase/Diguanyl_cyclase"/>
</dbReference>
<feature type="region of interest" description="Disordered" evidence="9">
    <location>
        <begin position="122"/>
        <end position="147"/>
    </location>
</feature>
<keyword evidence="8" id="KW-0479">Metal-binding</keyword>
<keyword evidence="2" id="KW-0808">Transferase</keyword>
<keyword evidence="4" id="KW-0540">Nuclease</keyword>
<dbReference type="SUPFAM" id="SSF57756">
    <property type="entry name" value="Retrovirus zinc finger-like domains"/>
    <property type="match status" value="1"/>
</dbReference>
<evidence type="ECO:0000259" key="10">
    <source>
        <dbReference type="PROSITE" id="PS50158"/>
    </source>
</evidence>
<evidence type="ECO:0000256" key="8">
    <source>
        <dbReference type="PROSITE-ProRule" id="PRU00047"/>
    </source>
</evidence>
<evidence type="ECO:0000313" key="12">
    <source>
        <dbReference type="EMBL" id="VDI12994.1"/>
    </source>
</evidence>
<keyword evidence="6" id="KW-0378">Hydrolase</keyword>
<dbReference type="GO" id="GO:0008233">
    <property type="term" value="F:peptidase activity"/>
    <property type="evidence" value="ECO:0007669"/>
    <property type="project" value="UniProtKB-KW"/>
</dbReference>
<comment type="caution">
    <text evidence="12">The sequence shown here is derived from an EMBL/GenBank/DDBJ whole genome shotgun (WGS) entry which is preliminary data.</text>
</comment>
<dbReference type="PANTHER" id="PTHR24559">
    <property type="entry name" value="TRANSPOSON TY3-I GAG-POL POLYPROTEIN"/>
    <property type="match status" value="1"/>
</dbReference>
<evidence type="ECO:0000256" key="9">
    <source>
        <dbReference type="SAM" id="MobiDB-lite"/>
    </source>
</evidence>
<evidence type="ECO:0000256" key="6">
    <source>
        <dbReference type="ARBA" id="ARBA00022801"/>
    </source>
</evidence>
<evidence type="ECO:0000256" key="2">
    <source>
        <dbReference type="ARBA" id="ARBA00022679"/>
    </source>
</evidence>
<dbReference type="GO" id="GO:0006508">
    <property type="term" value="P:proteolysis"/>
    <property type="evidence" value="ECO:0007669"/>
    <property type="project" value="UniProtKB-KW"/>
</dbReference>
<dbReference type="FunFam" id="3.10.10.10:FF:000007">
    <property type="entry name" value="Retrovirus-related Pol polyprotein from transposon 17.6-like Protein"/>
    <property type="match status" value="1"/>
</dbReference>
<dbReference type="GO" id="GO:0004519">
    <property type="term" value="F:endonuclease activity"/>
    <property type="evidence" value="ECO:0007669"/>
    <property type="project" value="UniProtKB-KW"/>
</dbReference>
<gene>
    <name evidence="12" type="ORF">MGAL_10B037643</name>
</gene>
<keyword evidence="8" id="KW-0863">Zinc-finger</keyword>
<dbReference type="GO" id="GO:0003964">
    <property type="term" value="F:RNA-directed DNA polymerase activity"/>
    <property type="evidence" value="ECO:0007669"/>
    <property type="project" value="UniProtKB-KW"/>
</dbReference>
<dbReference type="CDD" id="cd01647">
    <property type="entry name" value="RT_LTR"/>
    <property type="match status" value="1"/>
</dbReference>
<feature type="compositionally biased region" description="Basic and acidic residues" evidence="9">
    <location>
        <begin position="138"/>
        <end position="147"/>
    </location>
</feature>
<dbReference type="PROSITE" id="PS50878">
    <property type="entry name" value="RT_POL"/>
    <property type="match status" value="1"/>
</dbReference>
<accession>A0A8B6D0A3</accession>
<dbReference type="InterPro" id="IPR043502">
    <property type="entry name" value="DNA/RNA_pol_sf"/>
</dbReference>
<dbReference type="Pfam" id="PF00098">
    <property type="entry name" value="zf-CCHC"/>
    <property type="match status" value="1"/>
</dbReference>